<gene>
    <name evidence="1" type="ORF">BPAE_0149g00150</name>
</gene>
<accession>A0A4Z1FJI1</accession>
<name>A0A4Z1FJI1_9HELO</name>
<keyword evidence="2" id="KW-1185">Reference proteome</keyword>
<dbReference type="AlphaFoldDB" id="A0A4Z1FJI1"/>
<proteinExistence type="predicted"/>
<dbReference type="Proteomes" id="UP000297910">
    <property type="component" value="Unassembled WGS sequence"/>
</dbReference>
<dbReference type="EMBL" id="PQXI01000149">
    <property type="protein sequence ID" value="TGO22952.1"/>
    <property type="molecule type" value="Genomic_DNA"/>
</dbReference>
<protein>
    <submittedName>
        <fullName evidence="1">Uncharacterized protein</fullName>
    </submittedName>
</protein>
<evidence type="ECO:0000313" key="1">
    <source>
        <dbReference type="EMBL" id="TGO22952.1"/>
    </source>
</evidence>
<sequence>MVSNSLLDSNFNEEAIDYRDDHLLEKLVRLKTMARHVELVDENGEVVDRMRISLNVLLNSAKNGTRNLKPEKYTPCLTQFEVKVYVVRYNEGILMIDRR</sequence>
<evidence type="ECO:0000313" key="2">
    <source>
        <dbReference type="Proteomes" id="UP000297910"/>
    </source>
</evidence>
<reference evidence="1 2" key="1">
    <citation type="submission" date="2017-12" db="EMBL/GenBank/DDBJ databases">
        <title>Comparative genomics of Botrytis spp.</title>
        <authorList>
            <person name="Valero-Jimenez C.A."/>
            <person name="Tapia P."/>
            <person name="Veloso J."/>
            <person name="Silva-Moreno E."/>
            <person name="Staats M."/>
            <person name="Valdes J.H."/>
            <person name="Van Kan J.A.L."/>
        </authorList>
    </citation>
    <scope>NUCLEOTIDE SEQUENCE [LARGE SCALE GENOMIC DNA]</scope>
    <source>
        <strain evidence="1 2">Bp0003</strain>
    </source>
</reference>
<comment type="caution">
    <text evidence="1">The sequence shown here is derived from an EMBL/GenBank/DDBJ whole genome shotgun (WGS) entry which is preliminary data.</text>
</comment>
<organism evidence="1 2">
    <name type="scientific">Botrytis paeoniae</name>
    <dbReference type="NCBI Taxonomy" id="278948"/>
    <lineage>
        <taxon>Eukaryota</taxon>
        <taxon>Fungi</taxon>
        <taxon>Dikarya</taxon>
        <taxon>Ascomycota</taxon>
        <taxon>Pezizomycotina</taxon>
        <taxon>Leotiomycetes</taxon>
        <taxon>Helotiales</taxon>
        <taxon>Sclerotiniaceae</taxon>
        <taxon>Botrytis</taxon>
    </lineage>
</organism>